<organism evidence="1 2">
    <name type="scientific">Gloeocapsopsis crepidinum LEGE 06123</name>
    <dbReference type="NCBI Taxonomy" id="588587"/>
    <lineage>
        <taxon>Bacteria</taxon>
        <taxon>Bacillati</taxon>
        <taxon>Cyanobacteriota</taxon>
        <taxon>Cyanophyceae</taxon>
        <taxon>Oscillatoriophycideae</taxon>
        <taxon>Chroococcales</taxon>
        <taxon>Chroococcaceae</taxon>
        <taxon>Gloeocapsopsis</taxon>
    </lineage>
</organism>
<gene>
    <name evidence="1" type="ORF">IQ230_18415</name>
</gene>
<dbReference type="EMBL" id="JADEWN010000051">
    <property type="protein sequence ID" value="MBE9192290.1"/>
    <property type="molecule type" value="Genomic_DNA"/>
</dbReference>
<evidence type="ECO:0000313" key="2">
    <source>
        <dbReference type="Proteomes" id="UP000651156"/>
    </source>
</evidence>
<comment type="caution">
    <text evidence="1">The sequence shown here is derived from an EMBL/GenBank/DDBJ whole genome shotgun (WGS) entry which is preliminary data.</text>
</comment>
<dbReference type="Proteomes" id="UP000651156">
    <property type="component" value="Unassembled WGS sequence"/>
</dbReference>
<dbReference type="PRINTS" id="PR00081">
    <property type="entry name" value="GDHRDH"/>
</dbReference>
<proteinExistence type="predicted"/>
<dbReference type="CDD" id="cd05325">
    <property type="entry name" value="carb_red_sniffer_like_SDR_c"/>
    <property type="match status" value="1"/>
</dbReference>
<reference evidence="1 2" key="1">
    <citation type="submission" date="2020-10" db="EMBL/GenBank/DDBJ databases">
        <authorList>
            <person name="Castelo-Branco R."/>
            <person name="Eusebio N."/>
            <person name="Adriana R."/>
            <person name="Vieira A."/>
            <person name="Brugerolle De Fraissinette N."/>
            <person name="Rezende De Castro R."/>
            <person name="Schneider M.P."/>
            <person name="Vasconcelos V."/>
            <person name="Leao P.N."/>
        </authorList>
    </citation>
    <scope>NUCLEOTIDE SEQUENCE [LARGE SCALE GENOMIC DNA]</scope>
    <source>
        <strain evidence="1 2">LEGE 06123</strain>
    </source>
</reference>
<dbReference type="RefSeq" id="WP_193933722.1">
    <property type="nucleotide sequence ID" value="NZ_CAWPMZ010000087.1"/>
</dbReference>
<dbReference type="PANTHER" id="PTHR43544:SF12">
    <property type="entry name" value="NAD(P)-BINDING ROSSMANN-FOLD SUPERFAMILY PROTEIN"/>
    <property type="match status" value="1"/>
</dbReference>
<accession>A0ABR9UW87</accession>
<keyword evidence="2" id="KW-1185">Reference proteome</keyword>
<dbReference type="SUPFAM" id="SSF51735">
    <property type="entry name" value="NAD(P)-binding Rossmann-fold domains"/>
    <property type="match status" value="1"/>
</dbReference>
<dbReference type="PANTHER" id="PTHR43544">
    <property type="entry name" value="SHORT-CHAIN DEHYDROGENASE/REDUCTASE"/>
    <property type="match status" value="1"/>
</dbReference>
<sequence length="254" mass="28320">MSVFESESVNVLVVGANRGIGLGFVQNLLQGDRIGRVYATYRNLASAELTTLQEQYPQRLGLISIDITNESQIAQGIAQIQHQVDKLHLVLYCVGFLHEGSIQPEKSLQQIHAEHLLRYFQVNSIGAVLIAKHVLPLLKHGDRNVFACISAKVGSIGDNHLGGWYGYRASKAALNMFVRTTAIEYSRKSPRTLVVVLHPGTTDTRLSQPFQRSVRPDKLFSVERSVTQLLKVIEALQPDDSGQFFSWDGSRLPW</sequence>
<dbReference type="Gene3D" id="3.40.50.720">
    <property type="entry name" value="NAD(P)-binding Rossmann-like Domain"/>
    <property type="match status" value="1"/>
</dbReference>
<dbReference type="InterPro" id="IPR002347">
    <property type="entry name" value="SDR_fam"/>
</dbReference>
<dbReference type="InterPro" id="IPR051468">
    <property type="entry name" value="Fungal_SecMetab_SDRs"/>
</dbReference>
<dbReference type="Pfam" id="PF00106">
    <property type="entry name" value="adh_short"/>
    <property type="match status" value="1"/>
</dbReference>
<dbReference type="InterPro" id="IPR036291">
    <property type="entry name" value="NAD(P)-bd_dom_sf"/>
</dbReference>
<evidence type="ECO:0000313" key="1">
    <source>
        <dbReference type="EMBL" id="MBE9192290.1"/>
    </source>
</evidence>
<name>A0ABR9UW87_9CHRO</name>
<protein>
    <submittedName>
        <fullName evidence="1">SDR family NAD(P)-dependent oxidoreductase</fullName>
    </submittedName>
</protein>